<dbReference type="eggNOG" id="COG1523">
    <property type="taxonomic scope" value="Bacteria"/>
</dbReference>
<accession>A1SSE4</accession>
<evidence type="ECO:0000313" key="2">
    <source>
        <dbReference type="EMBL" id="ABM02409.1"/>
    </source>
</evidence>
<name>A1SSE4_PSYIN</name>
<dbReference type="Proteomes" id="UP000000639">
    <property type="component" value="Chromosome"/>
</dbReference>
<keyword evidence="3" id="KW-1185">Reference proteome</keyword>
<dbReference type="PROSITE" id="PS51257">
    <property type="entry name" value="PROKAR_LIPOPROTEIN"/>
    <property type="match status" value="1"/>
</dbReference>
<dbReference type="OrthoDB" id="5897571at2"/>
<reference evidence="2 3" key="1">
    <citation type="submission" date="2007-01" db="EMBL/GenBank/DDBJ databases">
        <title>Complete sequence of Psychromonas ingrahamii 37.</title>
        <authorList>
            <consortium name="US DOE Joint Genome Institute"/>
            <person name="Copeland A."/>
            <person name="Lucas S."/>
            <person name="Lapidus A."/>
            <person name="Barry K."/>
            <person name="Detter J.C."/>
            <person name="Glavina del Rio T."/>
            <person name="Hammon N."/>
            <person name="Israni S."/>
            <person name="Dalin E."/>
            <person name="Tice H."/>
            <person name="Pitluck S."/>
            <person name="Thompson L.S."/>
            <person name="Brettin T."/>
            <person name="Bruce D."/>
            <person name="Han C."/>
            <person name="Tapia R."/>
            <person name="Schmutz J."/>
            <person name="Larimer F."/>
            <person name="Land M."/>
            <person name="Hauser L."/>
            <person name="Kyrpides N."/>
            <person name="Ivanova N."/>
            <person name="Staley J."/>
            <person name="Richardson P."/>
        </authorList>
    </citation>
    <scope>NUCLEOTIDE SEQUENCE [LARGE SCALE GENOMIC DNA]</scope>
    <source>
        <strain evidence="2 3">37</strain>
    </source>
</reference>
<dbReference type="InterPro" id="IPR008979">
    <property type="entry name" value="Galactose-bd-like_sf"/>
</dbReference>
<proteinExistence type="predicted"/>
<dbReference type="STRING" id="357804.Ping_0555"/>
<gene>
    <name evidence="2" type="ordered locus">Ping_0555</name>
</gene>
<dbReference type="Gene3D" id="2.60.120.260">
    <property type="entry name" value="Galactose-binding domain-like"/>
    <property type="match status" value="1"/>
</dbReference>
<feature type="signal peptide" evidence="1">
    <location>
        <begin position="1"/>
        <end position="23"/>
    </location>
</feature>
<protein>
    <submittedName>
        <fullName evidence="2">Carbohydrate-binding CenC domain protein</fullName>
    </submittedName>
</protein>
<dbReference type="RefSeq" id="WP_011768968.1">
    <property type="nucleotide sequence ID" value="NC_008709.1"/>
</dbReference>
<evidence type="ECO:0000313" key="3">
    <source>
        <dbReference type="Proteomes" id="UP000000639"/>
    </source>
</evidence>
<sequence>MKVIKGFKLANVVLASAMALALAGCNGDDLLSHKPDAPAAPKDTTDLSGKAADGYLSGAIVCLDVNDDKICGIDEPTATTSAGGGFSITGVAQSLIDAHPLLVQITADTIDEDYPEKTLTPYTLSAPVGFTFVSPITTMIQNAIESDSSISAKDAEDLVKAQLGTTLDLSQDYIAGKSDSANQAEFEKLHKVAQVVARIIAAKVDQFNGAATAFTAKEISTAIMAEVFKATGGIAGQVDAAIEAGSAFDPDTIATEIGDKIVVAVKSDAKEYVLISSTGTASEINDATVVGEWSTGSVINAAGNYDGLDAWTVTSGAGGDNNWGTVLALSDGFVGDFSAFDKLTLKIATSGGYADGYFIKIGAGGVETEIPLSVTDGSTSWQDVEVDLANYDLSSIEYIAVFAKTGTAGVSKIHIADLALGQQPDAVPDTVIQEYTLISSAGTASEINANTEVGEWSTGSVINAEASYEGLNAWSVTSGAGGDNNWGTVLALTGGFVGDFTAFDKLKLKVATSGGYADGYFIKIGAGGVETEIPLSVSDGTTGWQDVEVNLATYDLSSIEFIAIFAKTGTAGVSQIHIADLSLVQLADTGTSTEDAALEVQKTAAAILVDTSYTTSTWATLTTALAMPETTQAEVTAKTEAITTATAGLEQKAPVGVDKTSLSAAITASEGDNLRQTGIGEAEGQASQTDWQAFYDAILAAGVIRDAAADQAAVDQAVSDLAAAQVVFNGAKVGTIIDQVVDSSPRAPVFTVFNDQINPKWAAWGCCDNASTQHIYDASDAYANVTQFSIFGEAVAGFTSRSNAQDPSHTAVDGIPFDASAIAATGTIEFDLKMTTPADAGDTTWKFKVESSGGGAIELDLANAPTAEWQHYSFSLAGLGTVNTSAIDLLMVFPAWGTGTGAVYSVDNVQFFDAPAAGDRTPGASGDSATTTVAAGIDFEGSQLTWESFDTAALQFVANPDSSGTNSSATVAKLTNLTSDGEWVGAFTRGGLETFTLDASNNVVKIWVYKNTISPVHIKFEKQHGDGWGAHPSRSVSNTLINQWEELTIDFAADIGLPENDAIGGFVVMPDVTNARSEESVIYFDNISFSGDGDSTNSVDPVGSVVEEGVALVTDGGFESATLGDWADESQNSAIAQVSSEDSQSGTYSAKLSADTAQVAMIRLIDPAPGTVVAGQSVIVSFDLKGSIDGPGGVFFAELMSNLAGDGTSKSELLSGGPLFPNATWTNYRYETTLGNDVDGGLSLLLKADPGAAVNITAYIDNIVINALAAVDAPVELTAAAPAPTASAADVISIFSDSYTSVAGVNTNPDWGQSTVTTEVDIAGNNTLKMAALTYQGLDLSAQDLSSKTYLHLDYWTADATGFDVYLIGGGETAHAITPVTGSWQSIEIPLSVYTGVNLTAVNQFKFDAQAYDTSATIHFDNMYFY</sequence>
<keyword evidence="1" id="KW-0732">Signal</keyword>
<dbReference type="Gene3D" id="2.60.120.430">
    <property type="entry name" value="Galactose-binding lectin"/>
    <property type="match status" value="2"/>
</dbReference>
<feature type="chain" id="PRO_5002637029" evidence="1">
    <location>
        <begin position="24"/>
        <end position="1426"/>
    </location>
</feature>
<dbReference type="EMBL" id="CP000510">
    <property type="protein sequence ID" value="ABM02409.1"/>
    <property type="molecule type" value="Genomic_DNA"/>
</dbReference>
<dbReference type="KEGG" id="pin:Ping_0555"/>
<evidence type="ECO:0000256" key="1">
    <source>
        <dbReference type="SAM" id="SignalP"/>
    </source>
</evidence>
<organism evidence="2 3">
    <name type="scientific">Psychromonas ingrahamii (strain DSM 17664 / CCUG 51855 / 37)</name>
    <dbReference type="NCBI Taxonomy" id="357804"/>
    <lineage>
        <taxon>Bacteria</taxon>
        <taxon>Pseudomonadati</taxon>
        <taxon>Pseudomonadota</taxon>
        <taxon>Gammaproteobacteria</taxon>
        <taxon>Alteromonadales</taxon>
        <taxon>Psychromonadaceae</taxon>
        <taxon>Psychromonas</taxon>
    </lineage>
</organism>
<dbReference type="SUPFAM" id="SSF49785">
    <property type="entry name" value="Galactose-binding domain-like"/>
    <property type="match status" value="1"/>
</dbReference>
<dbReference type="HOGENOM" id="CLU_252758_0_0_6"/>
<dbReference type="Gene3D" id="1.20.1270.90">
    <property type="entry name" value="AF1782-like"/>
    <property type="match status" value="1"/>
</dbReference>
<dbReference type="eggNOG" id="COG2273">
    <property type="taxonomic scope" value="Bacteria"/>
</dbReference>